<gene>
    <name evidence="1" type="ORF">D1B17_02540</name>
</gene>
<organism evidence="1 2">
    <name type="scientific">Companilactobacillus zhachilii</name>
    <dbReference type="NCBI Taxonomy" id="2304606"/>
    <lineage>
        <taxon>Bacteria</taxon>
        <taxon>Bacillati</taxon>
        <taxon>Bacillota</taxon>
        <taxon>Bacilli</taxon>
        <taxon>Lactobacillales</taxon>
        <taxon>Lactobacillaceae</taxon>
        <taxon>Companilactobacillus</taxon>
    </lineage>
</organism>
<dbReference type="Proteomes" id="UP000267208">
    <property type="component" value="Chromosome"/>
</dbReference>
<evidence type="ECO:0000313" key="1">
    <source>
        <dbReference type="EMBL" id="AYE37597.1"/>
    </source>
</evidence>
<dbReference type="RefSeq" id="WP_120141853.1">
    <property type="nucleotide sequence ID" value="NZ_CP031933.2"/>
</dbReference>
<protein>
    <recommendedName>
        <fullName evidence="3">Helicase/UvrB N-terminal domain-containing protein</fullName>
    </recommendedName>
</protein>
<name>A0A386PT67_9LACO</name>
<reference evidence="2" key="1">
    <citation type="submission" date="2018-08" db="EMBL/GenBank/DDBJ databases">
        <title>Genome of Lactobacillus sp. HBUAS52074.</title>
        <authorList>
            <person name="Guo Z."/>
            <person name="Zhang Z.D."/>
        </authorList>
    </citation>
    <scope>NUCLEOTIDE SEQUENCE [LARGE SCALE GENOMIC DNA]</scope>
    <source>
        <strain evidence="2">HBUAS52074</strain>
    </source>
</reference>
<proteinExistence type="predicted"/>
<evidence type="ECO:0008006" key="3">
    <source>
        <dbReference type="Google" id="ProtNLM"/>
    </source>
</evidence>
<evidence type="ECO:0000313" key="2">
    <source>
        <dbReference type="Proteomes" id="UP000267208"/>
    </source>
</evidence>
<dbReference type="OrthoDB" id="6372157at2"/>
<dbReference type="EMBL" id="CP031933">
    <property type="protein sequence ID" value="AYE37597.1"/>
    <property type="molecule type" value="Genomic_DNA"/>
</dbReference>
<dbReference type="AlphaFoldDB" id="A0A386PT67"/>
<accession>A0A386PT67</accession>
<keyword evidence="2" id="KW-1185">Reference proteome</keyword>
<dbReference type="KEGG" id="lzh:D1B17_02540"/>
<sequence>MNIKDFKNITDNQIKGLTIVPLRTGSSKTYTAMDFVSQSNNSKYDRIIYITNKNNNLPIEELRAAFKRNQSEKSSFKNKVLIVKSNFDSIVENLPKANVPSMFQSNTYHKLIKQIDIYINHSGNDKDDDLQKFARSYIENGIDSGRGLEKEFRHEIYTKLRHFAIKQLENSDSNLSIKEYMLKTVREDKSFRWISSVFPTIFIEDYQILMMNTSKFLTSYSTIVGGPQQFLTNKVIINNALIIIDEFDQTKKVILRKIEDQAIRNIGDLFKDFQGFQQVFDCKISEDLKKLQSPKMIESFEDIKKKYVEIKNKYHTNANWYLNERNTVHEFMFFDGKVNTFLNNDSKKDCTVLIIQITQKYL</sequence>